<sequence length="294" mass="33723">MNHYQQTVLRLVYAGYTTNHMHKMLRYDQTLHFVDSRNEFLEFIYKSGFNYNNMVEMYSKYECSDIDKILAALHHRNIKLLFSDDEAYPRLLKEIYDFPLALFGIGDLSILNNERKLAIVGSRKATTYSEQICHAIIPKLINENIVVVSGMAMGADYFAHLKTIEHGGLTIGVAAFGLDYHYPKATRYVNELMRENHLVISEYYPTTKVQKWHFPERNRLISGLSQGVLVTEADERSGSLITIDLALEQNRNVYCCPGTIFQTLSKGGNKRIKEGAKLVQNAQDIIEDYDTVSM</sequence>
<evidence type="ECO:0000313" key="3">
    <source>
        <dbReference type="EMBL" id="PTI29472.1"/>
    </source>
</evidence>
<dbReference type="InterPro" id="IPR003488">
    <property type="entry name" value="DprA"/>
</dbReference>
<dbReference type="NCBIfam" id="TIGR00732">
    <property type="entry name" value="dprA"/>
    <property type="match status" value="1"/>
</dbReference>
<organism evidence="3 4">
    <name type="scientific">Mammaliicoccus vitulinus</name>
    <dbReference type="NCBI Taxonomy" id="71237"/>
    <lineage>
        <taxon>Bacteria</taxon>
        <taxon>Bacillati</taxon>
        <taxon>Bacillota</taxon>
        <taxon>Bacilli</taxon>
        <taxon>Bacillales</taxon>
        <taxon>Staphylococcaceae</taxon>
        <taxon>Mammaliicoccus</taxon>
    </lineage>
</organism>
<dbReference type="SUPFAM" id="SSF102405">
    <property type="entry name" value="MCP/YpsA-like"/>
    <property type="match status" value="1"/>
</dbReference>
<name>A0A2T4PT06_9STAP</name>
<comment type="caution">
    <text evidence="3">The sequence shown here is derived from an EMBL/GenBank/DDBJ whole genome shotgun (WGS) entry which is preliminary data.</text>
</comment>
<dbReference type="OrthoDB" id="9785707at2"/>
<dbReference type="RefSeq" id="WP_107557080.1">
    <property type="nucleotide sequence ID" value="NZ_PZFF01000018.1"/>
</dbReference>
<proteinExistence type="inferred from homology"/>
<dbReference type="Gene3D" id="3.40.50.450">
    <property type="match status" value="1"/>
</dbReference>
<dbReference type="STRING" id="1167632.GCA_000286335_00020"/>
<dbReference type="Pfam" id="PF02481">
    <property type="entry name" value="DNA_processg_A"/>
    <property type="match status" value="1"/>
</dbReference>
<dbReference type="PANTHER" id="PTHR43022:SF1">
    <property type="entry name" value="PROTEIN SMF"/>
    <property type="match status" value="1"/>
</dbReference>
<gene>
    <name evidence="3" type="primary">dprA</name>
    <name evidence="3" type="ORF">BU072_08135</name>
</gene>
<protein>
    <submittedName>
        <fullName evidence="3">DNA-protecting protein DprA</fullName>
    </submittedName>
</protein>
<evidence type="ECO:0000256" key="1">
    <source>
        <dbReference type="ARBA" id="ARBA00006525"/>
    </source>
</evidence>
<dbReference type="EMBL" id="PZFK01000014">
    <property type="protein sequence ID" value="PTI29472.1"/>
    <property type="molecule type" value="Genomic_DNA"/>
</dbReference>
<reference evidence="3 4" key="1">
    <citation type="journal article" date="2016" name="Front. Microbiol.">
        <title>Comprehensive Phylogenetic Analysis of Bovine Non-aureus Staphylococci Species Based on Whole-Genome Sequencing.</title>
        <authorList>
            <person name="Naushad S."/>
            <person name="Barkema H.W."/>
            <person name="Luby C."/>
            <person name="Condas L.A."/>
            <person name="Nobrega D.B."/>
            <person name="Carson D.A."/>
            <person name="De Buck J."/>
        </authorList>
    </citation>
    <scope>NUCLEOTIDE SEQUENCE [LARGE SCALE GENOMIC DNA]</scope>
    <source>
        <strain evidence="3 4">SNUC 2204</strain>
    </source>
</reference>
<dbReference type="GO" id="GO:0009294">
    <property type="term" value="P:DNA-mediated transformation"/>
    <property type="evidence" value="ECO:0007669"/>
    <property type="project" value="InterPro"/>
</dbReference>
<dbReference type="AlphaFoldDB" id="A0A2T4PT06"/>
<evidence type="ECO:0000313" key="4">
    <source>
        <dbReference type="Proteomes" id="UP000241209"/>
    </source>
</evidence>
<dbReference type="InterPro" id="IPR057666">
    <property type="entry name" value="DrpA_SLOG"/>
</dbReference>
<dbReference type="Proteomes" id="UP000241209">
    <property type="component" value="Unassembled WGS sequence"/>
</dbReference>
<accession>A0A2T4PT06</accession>
<feature type="domain" description="Smf/DprA SLOG" evidence="2">
    <location>
        <begin position="80"/>
        <end position="289"/>
    </location>
</feature>
<evidence type="ECO:0000259" key="2">
    <source>
        <dbReference type="Pfam" id="PF02481"/>
    </source>
</evidence>
<dbReference type="PANTHER" id="PTHR43022">
    <property type="entry name" value="PROTEIN SMF"/>
    <property type="match status" value="1"/>
</dbReference>
<comment type="similarity">
    <text evidence="1">Belongs to the DprA/Smf family.</text>
</comment>